<dbReference type="Gene3D" id="3.40.50.1820">
    <property type="entry name" value="alpha/beta hydrolase"/>
    <property type="match status" value="1"/>
</dbReference>
<reference evidence="4 5" key="1">
    <citation type="submission" date="2016-03" db="EMBL/GenBank/DDBJ databases">
        <title>Mechanisms controlling the formation of the plant cell surface in tip-growing cells are functionally conserved among land plants.</title>
        <authorList>
            <person name="Honkanen S."/>
            <person name="Jones V.A."/>
            <person name="Morieri G."/>
            <person name="Champion C."/>
            <person name="Hetherington A.J."/>
            <person name="Kelly S."/>
            <person name="Saint-Marcoux D."/>
            <person name="Proust H."/>
            <person name="Prescott H."/>
            <person name="Dolan L."/>
        </authorList>
    </citation>
    <scope>NUCLEOTIDE SEQUENCE [LARGE SCALE GENOMIC DNA]</scope>
    <source>
        <strain evidence="5">cv. Tak-1 and cv. Tak-2</strain>
        <tissue evidence="4">Whole gametophyte</tissue>
    </source>
</reference>
<dbReference type="PANTHER" id="PTHR42977:SF3">
    <property type="entry name" value="AB HYDROLASE-1 DOMAIN-CONTAINING PROTEIN"/>
    <property type="match status" value="1"/>
</dbReference>
<dbReference type="SUPFAM" id="SSF53474">
    <property type="entry name" value="alpha/beta-Hydrolases"/>
    <property type="match status" value="1"/>
</dbReference>
<gene>
    <name evidence="4" type="ORF">AXG93_891s1160</name>
    <name evidence="3" type="ORF">Mp_1g04750</name>
</gene>
<evidence type="ECO:0000259" key="2">
    <source>
        <dbReference type="Pfam" id="PF00561"/>
    </source>
</evidence>
<dbReference type="GO" id="GO:0004301">
    <property type="term" value="F:epoxide hydrolase activity"/>
    <property type="evidence" value="ECO:0007669"/>
    <property type="project" value="TreeGrafter"/>
</dbReference>
<sequence length="416" mass="45437">MAAIQSKIRAPASGTVCRAAVIAITPPADSCSLRSSRTSFKLGNTLKFCTHGRKASRCSVIRAIYVDDDEEGYLLDAPVSEGDGFSFSGGKYSNEVGRADEWYSKGRIVKAYPVEGGLEKAKDPLFGLPMGEGSQTSDDFFRWFCVEEGDRSKPAVLLIHGFPSQSYSYRKVIPLLSSDYHVVAFDWLGFGFSDKPQPKYGFNYTTDEYATALGLLVEALDLGSSFTIVAQGYFAPAAVQYATNNQARVDQLILVNSPVTEGHAVLPSALSAFSAFLLGDVFAQDPLKASDKPLTECGPYILDEEDAMVYRRPYLTSGASGFALTAISRAMKTELKSAVAALRQTLTSNQWNRPVSIIWGLKDRWLGFQGVEEFSKSARARLVQLEEVGHHAQEDYGEEVGAAIKTLLKRTVSSFQ</sequence>
<evidence type="ECO:0000313" key="4">
    <source>
        <dbReference type="EMBL" id="OAE21368.1"/>
    </source>
</evidence>
<dbReference type="Pfam" id="PF00561">
    <property type="entry name" value="Abhydrolase_1"/>
    <property type="match status" value="1"/>
</dbReference>
<reference evidence="3" key="2">
    <citation type="journal article" date="2019" name="Curr. Biol.">
        <title>Chromatin organization in early land plants reveals an ancestral association between H3K27me3, transposons, and constitutive heterochromatin.</title>
        <authorList>
            <person name="Montgomery S.A."/>
            <person name="Tanizawa Y."/>
            <person name="Galik B."/>
            <person name="Wang N."/>
            <person name="Ito T."/>
            <person name="Mochizuki T."/>
            <person name="Akimcheva S."/>
            <person name="Bowman J."/>
            <person name="Cognat V."/>
            <person name="Drouard L."/>
            <person name="Ekker H."/>
            <person name="Houng S."/>
            <person name="Kohchi T."/>
            <person name="Lin S."/>
            <person name="Liu L.D."/>
            <person name="Nakamura Y."/>
            <person name="Valeeva L.R."/>
            <person name="Shakirov E.V."/>
            <person name="Shippen D.E."/>
            <person name="Wei W."/>
            <person name="Yagura M."/>
            <person name="Yamaoka S."/>
            <person name="Yamato K.T."/>
            <person name="Liu C."/>
            <person name="Berger F."/>
        </authorList>
    </citation>
    <scope>NUCLEOTIDE SEQUENCE [LARGE SCALE GENOMIC DNA]</scope>
    <source>
        <strain evidence="3">Tak-1</strain>
    </source>
</reference>
<dbReference type="Proteomes" id="UP001162541">
    <property type="component" value="Chromosome 1"/>
</dbReference>
<dbReference type="InterPro" id="IPR029058">
    <property type="entry name" value="AB_hydrolase_fold"/>
</dbReference>
<accession>A0A176VK77</accession>
<feature type="domain" description="AB hydrolase-1" evidence="2">
    <location>
        <begin position="154"/>
        <end position="395"/>
    </location>
</feature>
<keyword evidence="1" id="KW-0378">Hydrolase</keyword>
<dbReference type="Proteomes" id="UP000077202">
    <property type="component" value="Unassembled WGS sequence"/>
</dbReference>
<evidence type="ECO:0000313" key="6">
    <source>
        <dbReference type="Proteomes" id="UP001162541"/>
    </source>
</evidence>
<evidence type="ECO:0000313" key="3">
    <source>
        <dbReference type="EMBL" id="BBM97315.1"/>
    </source>
</evidence>
<dbReference type="InterPro" id="IPR000073">
    <property type="entry name" value="AB_hydrolase_1"/>
</dbReference>
<dbReference type="EMBL" id="AP019866">
    <property type="protein sequence ID" value="BBM97315.1"/>
    <property type="molecule type" value="Genomic_DNA"/>
</dbReference>
<proteinExistence type="predicted"/>
<reference evidence="6" key="3">
    <citation type="journal article" date="2020" name="Curr. Biol.">
        <title>Chromatin organization in early land plants reveals an ancestral association between H3K27me3, transposons, and constitutive heterochromatin.</title>
        <authorList>
            <person name="Montgomery S.A."/>
            <person name="Tanizawa Y."/>
            <person name="Galik B."/>
            <person name="Wang N."/>
            <person name="Ito T."/>
            <person name="Mochizuki T."/>
            <person name="Akimcheva S."/>
            <person name="Bowman J.L."/>
            <person name="Cognat V."/>
            <person name="Marechal-Drouard L."/>
            <person name="Ekker H."/>
            <person name="Hong S.F."/>
            <person name="Kohchi T."/>
            <person name="Lin S.S."/>
            <person name="Liu L.D."/>
            <person name="Nakamura Y."/>
            <person name="Valeeva L.R."/>
            <person name="Shakirov E.V."/>
            <person name="Shippen D.E."/>
            <person name="Wei W.L."/>
            <person name="Yagura M."/>
            <person name="Yamaoka S."/>
            <person name="Yamato K.T."/>
            <person name="Liu C."/>
            <person name="Berger F."/>
        </authorList>
    </citation>
    <scope>NUCLEOTIDE SEQUENCE [LARGE SCALE GENOMIC DNA]</scope>
    <source>
        <strain evidence="6">Tak-1</strain>
    </source>
</reference>
<evidence type="ECO:0000313" key="5">
    <source>
        <dbReference type="Proteomes" id="UP000077202"/>
    </source>
</evidence>
<organism evidence="4 5">
    <name type="scientific">Marchantia polymorpha subsp. ruderalis</name>
    <dbReference type="NCBI Taxonomy" id="1480154"/>
    <lineage>
        <taxon>Eukaryota</taxon>
        <taxon>Viridiplantae</taxon>
        <taxon>Streptophyta</taxon>
        <taxon>Embryophyta</taxon>
        <taxon>Marchantiophyta</taxon>
        <taxon>Marchantiopsida</taxon>
        <taxon>Marchantiidae</taxon>
        <taxon>Marchantiales</taxon>
        <taxon>Marchantiaceae</taxon>
        <taxon>Marchantia</taxon>
    </lineage>
</organism>
<protein>
    <recommendedName>
        <fullName evidence="2">AB hydrolase-1 domain-containing protein</fullName>
    </recommendedName>
</protein>
<name>A0A176VK77_MARPO</name>
<dbReference type="PANTHER" id="PTHR42977">
    <property type="entry name" value="HYDROLASE-RELATED"/>
    <property type="match status" value="1"/>
</dbReference>
<dbReference type="AlphaFoldDB" id="A0A176VK77"/>
<dbReference type="InterPro" id="IPR051340">
    <property type="entry name" value="Haloalkane_dehalogenase"/>
</dbReference>
<evidence type="ECO:0000256" key="1">
    <source>
        <dbReference type="ARBA" id="ARBA00022801"/>
    </source>
</evidence>
<dbReference type="EMBL" id="LVLJ01003460">
    <property type="protein sequence ID" value="OAE21368.1"/>
    <property type="molecule type" value="Genomic_DNA"/>
</dbReference>
<dbReference type="PRINTS" id="PR00111">
    <property type="entry name" value="ABHYDROLASE"/>
</dbReference>
<keyword evidence="5" id="KW-1185">Reference proteome</keyword>